<keyword evidence="2" id="KW-1185">Reference proteome</keyword>
<reference evidence="2" key="1">
    <citation type="journal article" date="2019" name="Int. J. Syst. Evol. Microbiol.">
        <title>The Global Catalogue of Microorganisms (GCM) 10K type strain sequencing project: providing services to taxonomists for standard genome sequencing and annotation.</title>
        <authorList>
            <consortium name="The Broad Institute Genomics Platform"/>
            <consortium name="The Broad Institute Genome Sequencing Center for Infectious Disease"/>
            <person name="Wu L."/>
            <person name="Ma J."/>
        </authorList>
    </citation>
    <scope>NUCLEOTIDE SEQUENCE [LARGE SCALE GENOMIC DNA]</scope>
    <source>
        <strain evidence="2">KCTC 22671</strain>
    </source>
</reference>
<sequence>MKEDFLHHIWLHKRIDVNQLYTTKGEKIEILQFGQYLQATGPDFFNAQLIIANQKWAGNIEIHVKSSDWYLHHHETDANYDNVILHVVWEYDSPIFRPDNTEIATLELKKYVAPKELENYNNLISEKNWIYCENQFGTIDSFLLENWKERLYFERLEQKTIYILQLLENYNNDWEAVCFILLAKSFGLNINGEAFAKLAESIPFTVIRKEQSDLNALEALFFGSSGFLSGDNQDTYFLKLQTKWLYLQHKYNLKEELALGIQFYKLRPDNFPTIRLSQLAMLYRLRVNLFTQLLEKRNVKGFYELLMIQSSEYWQSHYTFDAKTVNQPKKLTKTFIDLILVNSVIPLLYVYNKLHSNSESDFILDLLREIKVEKNAVVDKFKVIGCKVDSVVDSQALLHLKREYCDKKQCLKCAIGVSILKN</sequence>
<organism evidence="1 2">
    <name type="scientific">Flavobacterium chuncheonense</name>
    <dbReference type="NCBI Taxonomy" id="2026653"/>
    <lineage>
        <taxon>Bacteria</taxon>
        <taxon>Pseudomonadati</taxon>
        <taxon>Bacteroidota</taxon>
        <taxon>Flavobacteriia</taxon>
        <taxon>Flavobacteriales</taxon>
        <taxon>Flavobacteriaceae</taxon>
        <taxon>Flavobacterium</taxon>
    </lineage>
</organism>
<dbReference type="InterPro" id="IPR021272">
    <property type="entry name" value="DUF2851"/>
</dbReference>
<proteinExistence type="predicted"/>
<evidence type="ECO:0000313" key="2">
    <source>
        <dbReference type="Proteomes" id="UP001597534"/>
    </source>
</evidence>
<name>A0ABW5YL21_9FLAO</name>
<evidence type="ECO:0000313" key="1">
    <source>
        <dbReference type="EMBL" id="MFD2891660.1"/>
    </source>
</evidence>
<dbReference type="Proteomes" id="UP001597534">
    <property type="component" value="Unassembled WGS sequence"/>
</dbReference>
<dbReference type="RefSeq" id="WP_379811246.1">
    <property type="nucleotide sequence ID" value="NZ_JBHUPC010000012.1"/>
</dbReference>
<protein>
    <submittedName>
        <fullName evidence="1">DUF2851 family protein</fullName>
    </submittedName>
</protein>
<gene>
    <name evidence="1" type="ORF">ACFS5J_06500</name>
</gene>
<dbReference type="EMBL" id="JBHUPC010000012">
    <property type="protein sequence ID" value="MFD2891660.1"/>
    <property type="molecule type" value="Genomic_DNA"/>
</dbReference>
<comment type="caution">
    <text evidence="1">The sequence shown here is derived from an EMBL/GenBank/DDBJ whole genome shotgun (WGS) entry which is preliminary data.</text>
</comment>
<dbReference type="Pfam" id="PF11013">
    <property type="entry name" value="DUF2851"/>
    <property type="match status" value="1"/>
</dbReference>
<accession>A0ABW5YL21</accession>